<feature type="non-terminal residue" evidence="1">
    <location>
        <position position="1"/>
    </location>
</feature>
<evidence type="ECO:0000313" key="1">
    <source>
        <dbReference type="EMBL" id="CAG8812035.1"/>
    </source>
</evidence>
<proteinExistence type="predicted"/>
<keyword evidence="2" id="KW-1185">Reference proteome</keyword>
<evidence type="ECO:0000313" key="2">
    <source>
        <dbReference type="Proteomes" id="UP000789920"/>
    </source>
</evidence>
<gene>
    <name evidence="1" type="ORF">RPERSI_LOCUS23446</name>
</gene>
<dbReference type="EMBL" id="CAJVQC010073142">
    <property type="protein sequence ID" value="CAG8812035.1"/>
    <property type="molecule type" value="Genomic_DNA"/>
</dbReference>
<sequence>SQTSIIDSEPSSRHTMVIDEDESEDSIFVSITSSTSKGKQRAVEEDTPFESNEASSTDQQQSNKLNEEQTKAPFIDLAQRFQNLLEQVRPVLDKNPQLVEHANNIMDQILQNIPVDIDIVGQGVFNASNCPFMDQRQQNDQTLDDENLSEKLRILHSMGFWEDDEKNIELLKKYSGNIDKVVEVLITIQNERIEKGLNFQPPTNE</sequence>
<reference evidence="1" key="1">
    <citation type="submission" date="2021-06" db="EMBL/GenBank/DDBJ databases">
        <authorList>
            <person name="Kallberg Y."/>
            <person name="Tangrot J."/>
            <person name="Rosling A."/>
        </authorList>
    </citation>
    <scope>NUCLEOTIDE SEQUENCE</scope>
    <source>
        <strain evidence="1">MA461A</strain>
    </source>
</reference>
<comment type="caution">
    <text evidence="1">The sequence shown here is derived from an EMBL/GenBank/DDBJ whole genome shotgun (WGS) entry which is preliminary data.</text>
</comment>
<protein>
    <submittedName>
        <fullName evidence="1">22753_t:CDS:1</fullName>
    </submittedName>
</protein>
<accession>A0ACA9RUL3</accession>
<name>A0ACA9RUL3_9GLOM</name>
<organism evidence="1 2">
    <name type="scientific">Racocetra persica</name>
    <dbReference type="NCBI Taxonomy" id="160502"/>
    <lineage>
        <taxon>Eukaryota</taxon>
        <taxon>Fungi</taxon>
        <taxon>Fungi incertae sedis</taxon>
        <taxon>Mucoromycota</taxon>
        <taxon>Glomeromycotina</taxon>
        <taxon>Glomeromycetes</taxon>
        <taxon>Diversisporales</taxon>
        <taxon>Gigasporaceae</taxon>
        <taxon>Racocetra</taxon>
    </lineage>
</organism>
<dbReference type="Proteomes" id="UP000789920">
    <property type="component" value="Unassembled WGS sequence"/>
</dbReference>